<accession>A0A4Z1GHQ0</accession>
<dbReference type="Gene3D" id="3.20.20.100">
    <property type="entry name" value="NADP-dependent oxidoreductase domain"/>
    <property type="match status" value="1"/>
</dbReference>
<dbReference type="PANTHER" id="PTHR43827:SF3">
    <property type="entry name" value="NADP-DEPENDENT OXIDOREDUCTASE DOMAIN-CONTAINING PROTEIN"/>
    <property type="match status" value="1"/>
</dbReference>
<reference evidence="5 6" key="1">
    <citation type="submission" date="2017-12" db="EMBL/GenBank/DDBJ databases">
        <title>Comparative genomics of Botrytis spp.</title>
        <authorList>
            <person name="Valero-Jimenez C.A."/>
            <person name="Tapia P."/>
            <person name="Veloso J."/>
            <person name="Silva-Moreno E."/>
            <person name="Staats M."/>
            <person name="Valdes J.H."/>
            <person name="Van Kan J.A.L."/>
        </authorList>
    </citation>
    <scope>NUCLEOTIDE SEQUENCE [LARGE SCALE GENOMIC DNA]</scope>
    <source>
        <strain evidence="5 6">Bh0001</strain>
    </source>
</reference>
<evidence type="ECO:0000313" key="5">
    <source>
        <dbReference type="EMBL" id="TGO34669.1"/>
    </source>
</evidence>
<dbReference type="AlphaFoldDB" id="A0A4Z1GHQ0"/>
<dbReference type="Pfam" id="PF00248">
    <property type="entry name" value="Aldo_ket_red"/>
    <property type="match status" value="1"/>
</dbReference>
<dbReference type="Proteomes" id="UP000297814">
    <property type="component" value="Unassembled WGS sequence"/>
</dbReference>
<evidence type="ECO:0000256" key="3">
    <source>
        <dbReference type="ARBA" id="ARBA00023002"/>
    </source>
</evidence>
<dbReference type="SUPFAM" id="SSF51430">
    <property type="entry name" value="NAD(P)-linked oxidoreductase"/>
    <property type="match status" value="1"/>
</dbReference>
<dbReference type="PROSITE" id="PS00798">
    <property type="entry name" value="ALDOKETO_REDUCTASE_1"/>
    <property type="match status" value="1"/>
</dbReference>
<name>A0A4Z1GHQ0_9HELO</name>
<dbReference type="InterPro" id="IPR020471">
    <property type="entry name" value="AKR"/>
</dbReference>
<dbReference type="GO" id="GO:0016616">
    <property type="term" value="F:oxidoreductase activity, acting on the CH-OH group of donors, NAD or NADP as acceptor"/>
    <property type="evidence" value="ECO:0007669"/>
    <property type="project" value="UniProtKB-ARBA"/>
</dbReference>
<keyword evidence="3" id="KW-0560">Oxidoreductase</keyword>
<keyword evidence="2" id="KW-0521">NADP</keyword>
<evidence type="ECO:0000256" key="1">
    <source>
        <dbReference type="ARBA" id="ARBA00007905"/>
    </source>
</evidence>
<comment type="caution">
    <text evidence="5">The sequence shown here is derived from an EMBL/GenBank/DDBJ whole genome shotgun (WGS) entry which is preliminary data.</text>
</comment>
<protein>
    <recommendedName>
        <fullName evidence="4">NADP-dependent oxidoreductase domain-containing protein</fullName>
    </recommendedName>
</protein>
<proteinExistence type="inferred from homology"/>
<keyword evidence="6" id="KW-1185">Reference proteome</keyword>
<gene>
    <name evidence="5" type="ORF">BHYA_0187g00050</name>
</gene>
<evidence type="ECO:0000259" key="4">
    <source>
        <dbReference type="Pfam" id="PF00248"/>
    </source>
</evidence>
<dbReference type="PANTHER" id="PTHR43827">
    <property type="entry name" value="2,5-DIKETO-D-GLUCONIC ACID REDUCTASE"/>
    <property type="match status" value="1"/>
</dbReference>
<dbReference type="InterPro" id="IPR018170">
    <property type="entry name" value="Aldo/ket_reductase_CS"/>
</dbReference>
<dbReference type="InterPro" id="IPR036812">
    <property type="entry name" value="NAD(P)_OxRdtase_dom_sf"/>
</dbReference>
<comment type="similarity">
    <text evidence="1">Belongs to the aldo/keto reductase family.</text>
</comment>
<organism evidence="5 6">
    <name type="scientific">Botrytis hyacinthi</name>
    <dbReference type="NCBI Taxonomy" id="278943"/>
    <lineage>
        <taxon>Eukaryota</taxon>
        <taxon>Fungi</taxon>
        <taxon>Dikarya</taxon>
        <taxon>Ascomycota</taxon>
        <taxon>Pezizomycotina</taxon>
        <taxon>Leotiomycetes</taxon>
        <taxon>Helotiales</taxon>
        <taxon>Sclerotiniaceae</taxon>
        <taxon>Botrytis</taxon>
    </lineage>
</organism>
<dbReference type="EMBL" id="PQXK01000187">
    <property type="protein sequence ID" value="TGO34669.1"/>
    <property type="molecule type" value="Genomic_DNA"/>
</dbReference>
<evidence type="ECO:0000313" key="6">
    <source>
        <dbReference type="Proteomes" id="UP000297814"/>
    </source>
</evidence>
<feature type="domain" description="NADP-dependent oxidoreductase" evidence="4">
    <location>
        <begin position="19"/>
        <end position="74"/>
    </location>
</feature>
<sequence>MATPITVLGLANGSTLPAIGLGTFQGDDGNEKVKDIVKASIQAGYRHIDGAAAYDNEKAIGDAIKESGISRDELSMRI</sequence>
<evidence type="ECO:0000256" key="2">
    <source>
        <dbReference type="ARBA" id="ARBA00022857"/>
    </source>
</evidence>
<dbReference type="InterPro" id="IPR023210">
    <property type="entry name" value="NADP_OxRdtase_dom"/>
</dbReference>